<organism evidence="3 4">
    <name type="scientific">Amycolatopsis rubida</name>
    <dbReference type="NCBI Taxonomy" id="112413"/>
    <lineage>
        <taxon>Bacteria</taxon>
        <taxon>Bacillati</taxon>
        <taxon>Actinomycetota</taxon>
        <taxon>Actinomycetes</taxon>
        <taxon>Pseudonocardiales</taxon>
        <taxon>Pseudonocardiaceae</taxon>
        <taxon>Amycolatopsis</taxon>
    </lineage>
</organism>
<feature type="region of interest" description="Disordered" evidence="1">
    <location>
        <begin position="1"/>
        <end position="20"/>
    </location>
</feature>
<evidence type="ECO:0000313" key="3">
    <source>
        <dbReference type="EMBL" id="SFQ27432.1"/>
    </source>
</evidence>
<sequence length="254" mass="26606">MSTMDERRHRVPDPAPARTTVGALNEWNRRPDVPDGERMLCRRSGHGLMVALTNPGSSDGIRWQCAICSETQPITNDQVVVALGSEHLPVAPVEDHAEQVQMPPGMPGDRGDGTVRLSVVAQHSGISMSGLGIAGLAFGFLAGGALAGVVLHGGGVAAIVFSLVGGLIGESVSRGRYPVARVVASTSTTASALRPGDWVPVRPGAGPHDRATRIVQAGGLPLNHRRYPGVRLRLLSGQVIECHGDDAWHALTLS</sequence>
<evidence type="ECO:0000256" key="2">
    <source>
        <dbReference type="SAM" id="Phobius"/>
    </source>
</evidence>
<reference evidence="3 4" key="1">
    <citation type="submission" date="2016-10" db="EMBL/GenBank/DDBJ databases">
        <authorList>
            <person name="de Groot N.N."/>
        </authorList>
    </citation>
    <scope>NUCLEOTIDE SEQUENCE [LARGE SCALE GENOMIC DNA]</scope>
    <source>
        <strain evidence="3 4">DSM 44637</strain>
    </source>
</reference>
<dbReference type="RefSeq" id="WP_093575617.1">
    <property type="nucleotide sequence ID" value="NZ_FOWC01000010.1"/>
</dbReference>
<name>A0A1I5X632_9PSEU</name>
<feature type="transmembrane region" description="Helical" evidence="2">
    <location>
        <begin position="125"/>
        <end position="143"/>
    </location>
</feature>
<keyword evidence="2" id="KW-1133">Transmembrane helix</keyword>
<gene>
    <name evidence="3" type="ORF">SAMN05421854_11053</name>
</gene>
<keyword evidence="2" id="KW-0812">Transmembrane</keyword>
<dbReference type="OrthoDB" id="3695201at2"/>
<dbReference type="AlphaFoldDB" id="A0A1I5X632"/>
<feature type="transmembrane region" description="Helical" evidence="2">
    <location>
        <begin position="149"/>
        <end position="168"/>
    </location>
</feature>
<protein>
    <submittedName>
        <fullName evidence="3">Uncharacterized protein</fullName>
    </submittedName>
</protein>
<dbReference type="Proteomes" id="UP000199137">
    <property type="component" value="Unassembled WGS sequence"/>
</dbReference>
<proteinExistence type="predicted"/>
<accession>A0A1I5X632</accession>
<evidence type="ECO:0000313" key="4">
    <source>
        <dbReference type="Proteomes" id="UP000199137"/>
    </source>
</evidence>
<dbReference type="EMBL" id="FOWC01000010">
    <property type="protein sequence ID" value="SFQ27432.1"/>
    <property type="molecule type" value="Genomic_DNA"/>
</dbReference>
<evidence type="ECO:0000256" key="1">
    <source>
        <dbReference type="SAM" id="MobiDB-lite"/>
    </source>
</evidence>
<keyword evidence="2" id="KW-0472">Membrane</keyword>
<feature type="compositionally biased region" description="Basic and acidic residues" evidence="1">
    <location>
        <begin position="1"/>
        <end position="12"/>
    </location>
</feature>